<dbReference type="Pfam" id="PF03734">
    <property type="entry name" value="YkuD"/>
    <property type="match status" value="1"/>
</dbReference>
<feature type="chain" id="PRO_5037094361" evidence="1">
    <location>
        <begin position="27"/>
        <end position="160"/>
    </location>
</feature>
<keyword evidence="1" id="KW-0732">Signal</keyword>
<dbReference type="Proteomes" id="UP000622687">
    <property type="component" value="Unassembled WGS sequence"/>
</dbReference>
<keyword evidence="4" id="KW-1185">Reference proteome</keyword>
<dbReference type="CDD" id="cd16913">
    <property type="entry name" value="YkuD_like"/>
    <property type="match status" value="1"/>
</dbReference>
<dbReference type="InterPro" id="IPR005490">
    <property type="entry name" value="LD_TPept_cat_dom"/>
</dbReference>
<proteinExistence type="predicted"/>
<gene>
    <name evidence="3" type="ORF">I6U51_20910</name>
</gene>
<dbReference type="EMBL" id="JAEEGB010000038">
    <property type="protein sequence ID" value="MBI6875139.1"/>
    <property type="molecule type" value="Genomic_DNA"/>
</dbReference>
<dbReference type="AlphaFoldDB" id="A0A934I1K8"/>
<protein>
    <submittedName>
        <fullName evidence="3">L,D-transpeptidase family protein</fullName>
    </submittedName>
</protein>
<accession>A0A934I1K8</accession>
<dbReference type="PANTHER" id="PTHR38589">
    <property type="entry name" value="BLR0621 PROTEIN"/>
    <property type="match status" value="1"/>
</dbReference>
<dbReference type="PANTHER" id="PTHR38589:SF1">
    <property type="entry name" value="BLR0621 PROTEIN"/>
    <property type="match status" value="1"/>
</dbReference>
<feature type="signal peptide" evidence="1">
    <location>
        <begin position="1"/>
        <end position="26"/>
    </location>
</feature>
<evidence type="ECO:0000313" key="4">
    <source>
        <dbReference type="Proteomes" id="UP000622687"/>
    </source>
</evidence>
<evidence type="ECO:0000313" key="3">
    <source>
        <dbReference type="EMBL" id="MBI6875139.1"/>
    </source>
</evidence>
<dbReference type="GO" id="GO:0016740">
    <property type="term" value="F:transferase activity"/>
    <property type="evidence" value="ECO:0007669"/>
    <property type="project" value="InterPro"/>
</dbReference>
<evidence type="ECO:0000259" key="2">
    <source>
        <dbReference type="Pfam" id="PF03734"/>
    </source>
</evidence>
<name>A0A934I1K8_9CLOT</name>
<organism evidence="3 4">
    <name type="scientific">Clostridium aciditolerans</name>
    <dbReference type="NCBI Taxonomy" id="339861"/>
    <lineage>
        <taxon>Bacteria</taxon>
        <taxon>Bacillati</taxon>
        <taxon>Bacillota</taxon>
        <taxon>Clostridia</taxon>
        <taxon>Eubacteriales</taxon>
        <taxon>Clostridiaceae</taxon>
        <taxon>Clostridium</taxon>
    </lineage>
</organism>
<evidence type="ECO:0000256" key="1">
    <source>
        <dbReference type="SAM" id="SignalP"/>
    </source>
</evidence>
<reference evidence="3" key="1">
    <citation type="submission" date="2020-12" db="EMBL/GenBank/DDBJ databases">
        <title>Clostridium thailandense sp. nov., a novel acetogenic bacterium isolated from peat land soil in Thailand.</title>
        <authorList>
            <person name="Chaikitkaew S."/>
            <person name="Birkeland N.K."/>
        </authorList>
    </citation>
    <scope>NUCLEOTIDE SEQUENCE</scope>
    <source>
        <strain evidence="3">DSM 17425</strain>
    </source>
</reference>
<feature type="domain" description="L,D-TPase catalytic" evidence="2">
    <location>
        <begin position="54"/>
        <end position="150"/>
    </location>
</feature>
<dbReference type="RefSeq" id="WP_211144494.1">
    <property type="nucleotide sequence ID" value="NZ_JAEEGB010000038.1"/>
</dbReference>
<sequence length="160" mass="18337">MKKLKLNLFLIFTVLLIFLSNFKAQAAPNIKRIFWNGNPGFKFPFREAGPYDYWVSNSTWDEYNVWMTYKGNPKNRFIDYELLSSQPLYKYAAATDFNYNSDKIYGNGSGIFMHIAPYSGGGTLGCVGMPEDKLLNILMWMDPSKNPVIIMGPTSELNKM</sequence>
<comment type="caution">
    <text evidence="3">The sequence shown here is derived from an EMBL/GenBank/DDBJ whole genome shotgun (WGS) entry which is preliminary data.</text>
</comment>